<name>A0ABC8V454_9AQUA</name>
<evidence type="ECO:0000313" key="2">
    <source>
        <dbReference type="Proteomes" id="UP001642360"/>
    </source>
</evidence>
<protein>
    <submittedName>
        <fullName evidence="1">Uncharacterized protein</fullName>
    </submittedName>
</protein>
<organism evidence="1 2">
    <name type="scientific">Ilex paraguariensis</name>
    <name type="common">yerba mate</name>
    <dbReference type="NCBI Taxonomy" id="185542"/>
    <lineage>
        <taxon>Eukaryota</taxon>
        <taxon>Viridiplantae</taxon>
        <taxon>Streptophyta</taxon>
        <taxon>Embryophyta</taxon>
        <taxon>Tracheophyta</taxon>
        <taxon>Spermatophyta</taxon>
        <taxon>Magnoliopsida</taxon>
        <taxon>eudicotyledons</taxon>
        <taxon>Gunneridae</taxon>
        <taxon>Pentapetalae</taxon>
        <taxon>asterids</taxon>
        <taxon>campanulids</taxon>
        <taxon>Aquifoliales</taxon>
        <taxon>Aquifoliaceae</taxon>
        <taxon>Ilex</taxon>
    </lineage>
</organism>
<gene>
    <name evidence="1" type="ORF">ILEXP_LOCUS58762</name>
</gene>
<evidence type="ECO:0000313" key="1">
    <source>
        <dbReference type="EMBL" id="CAK9188126.1"/>
    </source>
</evidence>
<accession>A0ABC8V454</accession>
<keyword evidence="2" id="KW-1185">Reference proteome</keyword>
<comment type="caution">
    <text evidence="1">The sequence shown here is derived from an EMBL/GenBank/DDBJ whole genome shotgun (WGS) entry which is preliminary data.</text>
</comment>
<dbReference type="EMBL" id="CAUOFW020010302">
    <property type="protein sequence ID" value="CAK9188126.1"/>
    <property type="molecule type" value="Genomic_DNA"/>
</dbReference>
<feature type="non-terminal residue" evidence="1">
    <location>
        <position position="1"/>
    </location>
</feature>
<reference evidence="1 2" key="1">
    <citation type="submission" date="2024-02" db="EMBL/GenBank/DDBJ databases">
        <authorList>
            <person name="Vignale AGUSTIN F."/>
            <person name="Sosa J E."/>
            <person name="Modenutti C."/>
        </authorList>
    </citation>
    <scope>NUCLEOTIDE SEQUENCE [LARGE SCALE GENOMIC DNA]</scope>
</reference>
<sequence length="126" mass="14169">AKSEVPWGKKVSSRHPLRVYSPSLSLPHILIVLVIGKNSFSPRQFPRLNGIMFRRSLRLDGAASQSSLNLEKQKTCDPTGHMILTNPYSQQDNGRCISSFHHVYVQRMYSTLPGNSAMYCEPVVPN</sequence>
<dbReference type="AlphaFoldDB" id="A0ABC8V454"/>
<dbReference type="Proteomes" id="UP001642360">
    <property type="component" value="Unassembled WGS sequence"/>
</dbReference>
<proteinExistence type="predicted"/>